<dbReference type="RefSeq" id="WP_005350218.1">
    <property type="nucleotide sequence ID" value="NZ_APVG01000012.1"/>
</dbReference>
<dbReference type="Gene3D" id="3.40.190.10">
    <property type="entry name" value="Periplasmic binding protein-like II"/>
    <property type="match status" value="2"/>
</dbReference>
<dbReference type="EMBL" id="APVG01000012">
    <property type="protein sequence ID" value="ENY72720.1"/>
    <property type="molecule type" value="Genomic_DNA"/>
</dbReference>
<name>N9U351_9GAMM</name>
<dbReference type="SMART" id="SM00062">
    <property type="entry name" value="PBPb"/>
    <property type="match status" value="1"/>
</dbReference>
<sequence>MRPVVWWLALSGLLFCRAVLGAPESTLRMVYFDDFAPYSWRDDQGKMRGIMVDVMDRAADELGIRVTHQGYPWQRAQKLVRFAQADGFVSVTTRERRQFTRVVEEPVTTTVLTLFTGAAHPDLAQLQQARTLAEFKRFVILDYIGNGWGKVHLQGFKVHLTKNVDNVFQMLAAGRGDLMITDPLVAWFKLKQLGLDDRIVELPLRLDVTTFHLCIGDHSRFKNRAEDFERVLHQLRERGELTRIEAQYR</sequence>
<dbReference type="PANTHER" id="PTHR35936">
    <property type="entry name" value="MEMBRANE-BOUND LYTIC MUREIN TRANSGLYCOSYLASE F"/>
    <property type="match status" value="1"/>
</dbReference>
<comment type="caution">
    <text evidence="5">The sequence shown here is derived from an EMBL/GenBank/DDBJ whole genome shotgun (WGS) entry which is preliminary data.</text>
</comment>
<dbReference type="PANTHER" id="PTHR35936:SF35">
    <property type="entry name" value="L-CYSTINE-BINDING PROTEIN TCYJ"/>
    <property type="match status" value="1"/>
</dbReference>
<feature type="signal peptide" evidence="3">
    <location>
        <begin position="1"/>
        <end position="21"/>
    </location>
</feature>
<comment type="similarity">
    <text evidence="1">Belongs to the bacterial solute-binding protein 3 family.</text>
</comment>
<dbReference type="InterPro" id="IPR001638">
    <property type="entry name" value="Solute-binding_3/MltF_N"/>
</dbReference>
<dbReference type="eggNOG" id="COG0834">
    <property type="taxonomic scope" value="Bacteria"/>
</dbReference>
<dbReference type="PATRIC" id="fig|1268237.3.peg.1273"/>
<evidence type="ECO:0000256" key="3">
    <source>
        <dbReference type="SAM" id="SignalP"/>
    </source>
</evidence>
<evidence type="ECO:0000313" key="5">
    <source>
        <dbReference type="EMBL" id="ENY72720.1"/>
    </source>
</evidence>
<dbReference type="AlphaFoldDB" id="N9U351"/>
<evidence type="ECO:0000256" key="1">
    <source>
        <dbReference type="ARBA" id="ARBA00010333"/>
    </source>
</evidence>
<gene>
    <name evidence="5" type="ORF">G114_06472</name>
</gene>
<organism evidence="5 6">
    <name type="scientific">Aeromonas diversa CDC 2478-85</name>
    <dbReference type="NCBI Taxonomy" id="1268237"/>
    <lineage>
        <taxon>Bacteria</taxon>
        <taxon>Pseudomonadati</taxon>
        <taxon>Pseudomonadota</taxon>
        <taxon>Gammaproteobacteria</taxon>
        <taxon>Aeromonadales</taxon>
        <taxon>Aeromonadaceae</taxon>
        <taxon>Aeromonas</taxon>
    </lineage>
</organism>
<keyword evidence="2 3" id="KW-0732">Signal</keyword>
<protein>
    <submittedName>
        <fullName evidence="5">ABC transporter substrate-binding protein</fullName>
    </submittedName>
</protein>
<reference evidence="5 6" key="1">
    <citation type="journal article" date="2013" name="Genome Announc.">
        <title>Draft Genome Sequence of the Aeromonas diversa Type Strain.</title>
        <authorList>
            <person name="Farfan M."/>
            <person name="Spataro N."/>
            <person name="Sanglas A."/>
            <person name="Albarral V."/>
            <person name="Loren J.G."/>
            <person name="Bosch E."/>
            <person name="Fuste M.C."/>
        </authorList>
    </citation>
    <scope>NUCLEOTIDE SEQUENCE [LARGE SCALE GENOMIC DNA]</scope>
    <source>
        <strain evidence="5 6">2478-85</strain>
    </source>
</reference>
<accession>N9U351</accession>
<evidence type="ECO:0000256" key="2">
    <source>
        <dbReference type="ARBA" id="ARBA00022729"/>
    </source>
</evidence>
<dbReference type="Proteomes" id="UP000023775">
    <property type="component" value="Unassembled WGS sequence"/>
</dbReference>
<dbReference type="SUPFAM" id="SSF53850">
    <property type="entry name" value="Periplasmic binding protein-like II"/>
    <property type="match status" value="1"/>
</dbReference>
<proteinExistence type="inferred from homology"/>
<feature type="domain" description="Solute-binding protein family 3/N-terminal" evidence="4">
    <location>
        <begin position="26"/>
        <end position="249"/>
    </location>
</feature>
<dbReference type="Pfam" id="PF00497">
    <property type="entry name" value="SBP_bac_3"/>
    <property type="match status" value="1"/>
</dbReference>
<feature type="chain" id="PRO_5004153382" evidence="3">
    <location>
        <begin position="22"/>
        <end position="249"/>
    </location>
</feature>
<keyword evidence="6" id="KW-1185">Reference proteome</keyword>
<evidence type="ECO:0000259" key="4">
    <source>
        <dbReference type="SMART" id="SM00062"/>
    </source>
</evidence>
<evidence type="ECO:0000313" key="6">
    <source>
        <dbReference type="Proteomes" id="UP000023775"/>
    </source>
</evidence>